<dbReference type="AlphaFoldDB" id="A0AAD2FHC8"/>
<keyword evidence="3" id="KW-1185">Reference proteome</keyword>
<reference evidence="2" key="1">
    <citation type="submission" date="2023-08" db="EMBL/GenBank/DDBJ databases">
        <authorList>
            <person name="Audoor S."/>
            <person name="Bilcke G."/>
        </authorList>
    </citation>
    <scope>NUCLEOTIDE SEQUENCE</scope>
</reference>
<dbReference type="EMBL" id="CAKOGP040000779">
    <property type="protein sequence ID" value="CAJ1939187.1"/>
    <property type="molecule type" value="Genomic_DNA"/>
</dbReference>
<feature type="region of interest" description="Disordered" evidence="1">
    <location>
        <begin position="133"/>
        <end position="199"/>
    </location>
</feature>
<feature type="compositionally biased region" description="Basic residues" evidence="1">
    <location>
        <begin position="142"/>
        <end position="156"/>
    </location>
</feature>
<feature type="region of interest" description="Disordered" evidence="1">
    <location>
        <begin position="264"/>
        <end position="300"/>
    </location>
</feature>
<feature type="compositionally biased region" description="Basic residues" evidence="1">
    <location>
        <begin position="187"/>
        <end position="199"/>
    </location>
</feature>
<dbReference type="Proteomes" id="UP001295423">
    <property type="component" value="Unassembled WGS sequence"/>
</dbReference>
<proteinExistence type="predicted"/>
<feature type="compositionally biased region" description="Polar residues" evidence="1">
    <location>
        <begin position="275"/>
        <end position="288"/>
    </location>
</feature>
<organism evidence="2 3">
    <name type="scientific">Cylindrotheca closterium</name>
    <dbReference type="NCBI Taxonomy" id="2856"/>
    <lineage>
        <taxon>Eukaryota</taxon>
        <taxon>Sar</taxon>
        <taxon>Stramenopiles</taxon>
        <taxon>Ochrophyta</taxon>
        <taxon>Bacillariophyta</taxon>
        <taxon>Bacillariophyceae</taxon>
        <taxon>Bacillariophycidae</taxon>
        <taxon>Bacillariales</taxon>
        <taxon>Bacillariaceae</taxon>
        <taxon>Cylindrotheca</taxon>
    </lineage>
</organism>
<comment type="caution">
    <text evidence="2">The sequence shown here is derived from an EMBL/GenBank/DDBJ whole genome shotgun (WGS) entry which is preliminary data.</text>
</comment>
<name>A0AAD2FHC8_9STRA</name>
<feature type="region of interest" description="Disordered" evidence="1">
    <location>
        <begin position="501"/>
        <end position="528"/>
    </location>
</feature>
<sequence length="599" mass="65699">MTFPAGIATPLNCDDVVRSRRISASFEEGSASGSPAFDILRDGWVSSFDEDGNFLEVSFEASPDNESALIIGGSGSEGEMNQHFFPRMSVGTSALSAMAPRISAMKNPMSTVKNPMSRFTKKLSEEGVSLEKKQEAAPFSSCKKRQRKKKLTKRISKLASKVVPKRTSEAPSNLEVAPSRSTNTAGSRRKRSTKKLKKKIMKRISKNSPLMRMSKIGRKGSAEGAFPSVSKKNNREVSSMKCAADSIRPRGVDEFNEHHEFAANMNSQHNDEVPANSTGETSDASCGDSQEEAFTPNMAETTTLYYDQRIPIKWGMKDTPDDDANEKKCLALDLGEPTDESLNNNNNNDKEACKEDCEKSISETFNGMHMQEQLDVFNADETLSCNVEELMNMILQDGESRQRARSACARTNSTEFADLKISCSNSTGGMVCPHGSRDDSMSPTSSTVVKKELLIAAATASTASAIEAQVPTTPLKTIVIRKRTIPEQEVSPIKSPVTWRLVPPQSPVGRTPSSNNNKKNGSAGKKQFNYRTNRKTVALTPTRLQMTDQAPSSPIGDLRKPHRRSYSLKKTIKRGIRSHPVASTTVALSAVLLFFRNFV</sequence>
<evidence type="ECO:0000313" key="2">
    <source>
        <dbReference type="EMBL" id="CAJ1939187.1"/>
    </source>
</evidence>
<feature type="compositionally biased region" description="Low complexity" evidence="1">
    <location>
        <begin position="513"/>
        <end position="526"/>
    </location>
</feature>
<evidence type="ECO:0000256" key="1">
    <source>
        <dbReference type="SAM" id="MobiDB-lite"/>
    </source>
</evidence>
<evidence type="ECO:0000313" key="3">
    <source>
        <dbReference type="Proteomes" id="UP001295423"/>
    </source>
</evidence>
<protein>
    <submittedName>
        <fullName evidence="2">Uncharacterized protein</fullName>
    </submittedName>
</protein>
<accession>A0AAD2FHC8</accession>
<gene>
    <name evidence="2" type="ORF">CYCCA115_LOCUS6471</name>
</gene>